<dbReference type="Pfam" id="PF01989">
    <property type="entry name" value="AcnX_swivel_put"/>
    <property type="match status" value="1"/>
</dbReference>
<dbReference type="InterPro" id="IPR002840">
    <property type="entry name" value="PMDh-S-like_dom"/>
</dbReference>
<dbReference type="EMBL" id="DSKP01000054">
    <property type="protein sequence ID" value="HEB48481.1"/>
    <property type="molecule type" value="Genomic_DNA"/>
</dbReference>
<evidence type="ECO:0000313" key="7">
    <source>
        <dbReference type="EMBL" id="HEB48481.1"/>
    </source>
</evidence>
<evidence type="ECO:0000256" key="1">
    <source>
        <dbReference type="ARBA" id="ARBA00023239"/>
    </source>
</evidence>
<dbReference type="AlphaFoldDB" id="A0A7C1T2A3"/>
<comment type="subunit">
    <text evidence="4">Heterodimer composed of a large subunit (PMDh-L) and a small subunit (PMDh-S).</text>
</comment>
<sequence length="134" mass="14405">MRLEGKPVVEGRARGELLVTREPLTFFGGVDPLTGVVVEHGHELRGHRVSGRILVLPHSRGSTVGSYTLLRLAKRGLAPAGIVAQRGDEVLVVGCIIAEIPMMLVPSLRELCELGSGRLAELRVERDGAVLEVL</sequence>
<evidence type="ECO:0000256" key="4">
    <source>
        <dbReference type="ARBA" id="ARBA00046520"/>
    </source>
</evidence>
<comment type="caution">
    <text evidence="7">The sequence shown here is derived from an EMBL/GenBank/DDBJ whole genome shotgun (WGS) entry which is preliminary data.</text>
</comment>
<name>A0A7C1T2A3_THEPE</name>
<accession>A0A7C1T2A3</accession>
<reference evidence="7" key="1">
    <citation type="journal article" date="2020" name="mSystems">
        <title>Genome- and Community-Level Interaction Insights into Carbon Utilization and Element Cycling Functions of Hydrothermarchaeota in Hydrothermal Sediment.</title>
        <authorList>
            <person name="Zhou Z."/>
            <person name="Liu Y."/>
            <person name="Xu W."/>
            <person name="Pan J."/>
            <person name="Luo Z.H."/>
            <person name="Li M."/>
        </authorList>
    </citation>
    <scope>NUCLEOTIDE SEQUENCE [LARGE SCALE GENOMIC DNA]</scope>
    <source>
        <strain evidence="8">SpSt-1125</strain>
        <strain evidence="7">SpSt-25</strain>
    </source>
</reference>
<comment type="catalytic activity">
    <reaction evidence="2">
        <text>(R)-5-phosphomevalonate = (2E)-3-methyl-5-phosphooxypent-2-enoate + H2O</text>
        <dbReference type="Rhea" id="RHEA:78975"/>
        <dbReference type="ChEBI" id="CHEBI:15377"/>
        <dbReference type="ChEBI" id="CHEBI:58146"/>
        <dbReference type="ChEBI" id="CHEBI:229665"/>
        <dbReference type="EC" id="4.2.1.182"/>
    </reaction>
    <physiologicalReaction direction="left-to-right" evidence="2">
        <dbReference type="Rhea" id="RHEA:78976"/>
    </physiologicalReaction>
</comment>
<evidence type="ECO:0000256" key="3">
    <source>
        <dbReference type="ARBA" id="ARBA00045299"/>
    </source>
</evidence>
<gene>
    <name evidence="8" type="ORF">ENM88_07390</name>
    <name evidence="7" type="ORF">ENP77_01625</name>
</gene>
<keyword evidence="1" id="KW-0456">Lyase</keyword>
<evidence type="ECO:0000313" key="8">
    <source>
        <dbReference type="EMBL" id="HHP05548.1"/>
    </source>
</evidence>
<evidence type="ECO:0000259" key="6">
    <source>
        <dbReference type="Pfam" id="PF01989"/>
    </source>
</evidence>
<dbReference type="CDD" id="cd01356">
    <property type="entry name" value="AcnX_swivel"/>
    <property type="match status" value="1"/>
</dbReference>
<dbReference type="GO" id="GO:0016829">
    <property type="term" value="F:lyase activity"/>
    <property type="evidence" value="ECO:0007669"/>
    <property type="project" value="UniProtKB-KW"/>
</dbReference>
<dbReference type="SUPFAM" id="SSF52016">
    <property type="entry name" value="LeuD/IlvD-like"/>
    <property type="match status" value="1"/>
</dbReference>
<organism evidence="7">
    <name type="scientific">Thermofilum pendens</name>
    <dbReference type="NCBI Taxonomy" id="2269"/>
    <lineage>
        <taxon>Archaea</taxon>
        <taxon>Thermoproteota</taxon>
        <taxon>Thermoprotei</taxon>
        <taxon>Thermofilales</taxon>
        <taxon>Thermofilaceae</taxon>
        <taxon>Thermofilum</taxon>
    </lineage>
</organism>
<dbReference type="PANTHER" id="PTHR36577:SF3">
    <property type="entry name" value="DUF521 DOMAIN PROTEIN (AFU_ORTHOLOGUE AFUA_6G00490)"/>
    <property type="match status" value="1"/>
</dbReference>
<comment type="function">
    <text evidence="3">Component of a hydro-lyase that catalyzes the dehydration of mevalonate 5-phosphate (MVA5P) to form trans-anhydromevalonate 5-phosphate (tAHMP). Involved in the archaeal mevalonate (MVA) pathway, which provides fundamental precursors for isoprenoid biosynthesis, such as isopentenyl diphosphate (IPP) and dimethylallyl diphosphate (DMAPP).</text>
</comment>
<dbReference type="EMBL" id="DRZM01000213">
    <property type="protein sequence ID" value="HHP05548.1"/>
    <property type="molecule type" value="Genomic_DNA"/>
</dbReference>
<evidence type="ECO:0000256" key="2">
    <source>
        <dbReference type="ARBA" id="ARBA00045120"/>
    </source>
</evidence>
<proteinExistence type="predicted"/>
<dbReference type="Gene3D" id="3.50.30.10">
    <property type="entry name" value="Phosphohistidine domain"/>
    <property type="match status" value="1"/>
</dbReference>
<dbReference type="PIRSF" id="PIRSF004966">
    <property type="entry name" value="UCP004966"/>
    <property type="match status" value="1"/>
</dbReference>
<feature type="domain" description="Phosphomevalonate dehydratase small subunit-like" evidence="6">
    <location>
        <begin position="24"/>
        <end position="103"/>
    </location>
</feature>
<evidence type="ECO:0000256" key="5">
    <source>
        <dbReference type="ARBA" id="ARBA00047176"/>
    </source>
</evidence>
<dbReference type="InterPro" id="IPR012016">
    <property type="entry name" value="PMDh-S-like"/>
</dbReference>
<protein>
    <recommendedName>
        <fullName evidence="5">phosphomevalonate dehydratase</fullName>
        <ecNumber evidence="5">4.2.1.182</ecNumber>
    </recommendedName>
</protein>
<dbReference type="EC" id="4.2.1.182" evidence="5"/>
<dbReference type="PANTHER" id="PTHR36577">
    <property type="entry name" value="DUF521 DOMAIN PROTEIN (AFU_ORTHOLOGUE AFUA_6G00490)"/>
    <property type="match status" value="1"/>
</dbReference>